<evidence type="ECO:0000313" key="2">
    <source>
        <dbReference type="EMBL" id="KAF2875080.1"/>
    </source>
</evidence>
<feature type="region of interest" description="Disordered" evidence="1">
    <location>
        <begin position="139"/>
        <end position="158"/>
    </location>
</feature>
<dbReference type="Proteomes" id="UP000481861">
    <property type="component" value="Unassembled WGS sequence"/>
</dbReference>
<sequence length="158" mass="17835">MIPGLMSDSIRRFLVLSELEGCYVVGRSLGGRRTRRCMVFPPPLLNPFHTIAYIITRPWILPASGFRAHERVTGTGVYHRMTTVSGAEWVRMSLPHRRIAAMSQKPYCTTQPPLHDLISFSLPTSLPLTDKALLQQSTTTWANTPQGKRHSYNSERSV</sequence>
<evidence type="ECO:0000313" key="3">
    <source>
        <dbReference type="Proteomes" id="UP000481861"/>
    </source>
</evidence>
<evidence type="ECO:0000256" key="1">
    <source>
        <dbReference type="SAM" id="MobiDB-lite"/>
    </source>
</evidence>
<dbReference type="AlphaFoldDB" id="A0A7C8MA41"/>
<reference evidence="2 3" key="1">
    <citation type="submission" date="2020-01" db="EMBL/GenBank/DDBJ databases">
        <authorList>
            <consortium name="DOE Joint Genome Institute"/>
            <person name="Haridas S."/>
            <person name="Albert R."/>
            <person name="Binder M."/>
            <person name="Bloem J."/>
            <person name="Labutti K."/>
            <person name="Salamov A."/>
            <person name="Andreopoulos B."/>
            <person name="Baker S.E."/>
            <person name="Barry K."/>
            <person name="Bills G."/>
            <person name="Bluhm B.H."/>
            <person name="Cannon C."/>
            <person name="Castanera R."/>
            <person name="Culley D.E."/>
            <person name="Daum C."/>
            <person name="Ezra D."/>
            <person name="Gonzalez J.B."/>
            <person name="Henrissat B."/>
            <person name="Kuo A."/>
            <person name="Liang C."/>
            <person name="Lipzen A."/>
            <person name="Lutzoni F."/>
            <person name="Magnuson J."/>
            <person name="Mondo S."/>
            <person name="Nolan M."/>
            <person name="Ohm R."/>
            <person name="Pangilinan J."/>
            <person name="Park H.-J.H."/>
            <person name="Ramirez L."/>
            <person name="Alfaro M."/>
            <person name="Sun H."/>
            <person name="Tritt A."/>
            <person name="Yoshinaga Y."/>
            <person name="Zwiers L.-H.L."/>
            <person name="Turgeon B.G."/>
            <person name="Goodwin S.B."/>
            <person name="Spatafora J.W."/>
            <person name="Crous P.W."/>
            <person name="Grigoriev I.V."/>
        </authorList>
    </citation>
    <scope>NUCLEOTIDE SEQUENCE [LARGE SCALE GENOMIC DNA]</scope>
    <source>
        <strain evidence="2 3">CBS 611.86</strain>
    </source>
</reference>
<organism evidence="2 3">
    <name type="scientific">Massariosphaeria phaeospora</name>
    <dbReference type="NCBI Taxonomy" id="100035"/>
    <lineage>
        <taxon>Eukaryota</taxon>
        <taxon>Fungi</taxon>
        <taxon>Dikarya</taxon>
        <taxon>Ascomycota</taxon>
        <taxon>Pezizomycotina</taxon>
        <taxon>Dothideomycetes</taxon>
        <taxon>Pleosporomycetidae</taxon>
        <taxon>Pleosporales</taxon>
        <taxon>Pleosporales incertae sedis</taxon>
        <taxon>Massariosphaeria</taxon>
    </lineage>
</organism>
<dbReference type="EMBL" id="JAADJZ010000005">
    <property type="protein sequence ID" value="KAF2875080.1"/>
    <property type="molecule type" value="Genomic_DNA"/>
</dbReference>
<keyword evidence="3" id="KW-1185">Reference proteome</keyword>
<proteinExistence type="predicted"/>
<protein>
    <submittedName>
        <fullName evidence="2">Uncharacterized protein</fullName>
    </submittedName>
</protein>
<comment type="caution">
    <text evidence="2">The sequence shown here is derived from an EMBL/GenBank/DDBJ whole genome shotgun (WGS) entry which is preliminary data.</text>
</comment>
<accession>A0A7C8MA41</accession>
<gene>
    <name evidence="2" type="ORF">BDV95DRAFT_307743</name>
</gene>
<name>A0A7C8MA41_9PLEO</name>